<comment type="caution">
    <text evidence="3">The sequence shown here is derived from an EMBL/GenBank/DDBJ whole genome shotgun (WGS) entry which is preliminary data.</text>
</comment>
<accession>A0ABV5I1T5</accession>
<reference evidence="3 4" key="1">
    <citation type="submission" date="2024-09" db="EMBL/GenBank/DDBJ databases">
        <authorList>
            <person name="Sun Q."/>
            <person name="Mori K."/>
        </authorList>
    </citation>
    <scope>NUCLEOTIDE SEQUENCE [LARGE SCALE GENOMIC DNA]</scope>
    <source>
        <strain evidence="3 4">CECT 9424</strain>
    </source>
</reference>
<feature type="transmembrane region" description="Helical" evidence="2">
    <location>
        <begin position="35"/>
        <end position="64"/>
    </location>
</feature>
<keyword evidence="2" id="KW-1133">Transmembrane helix</keyword>
<protein>
    <submittedName>
        <fullName evidence="3">AsmA-like C-terminal region-containing protein</fullName>
    </submittedName>
</protein>
<feature type="compositionally biased region" description="Polar residues" evidence="1">
    <location>
        <begin position="1110"/>
        <end position="1122"/>
    </location>
</feature>
<dbReference type="InterPro" id="IPR052894">
    <property type="entry name" value="AsmA-related"/>
</dbReference>
<sequence>MDEPETQHGDEPEPGVRRRVRMPPRRGLVHHMGQFCLGCAVVALVISIAVAAVLAAGITVPGWLRDRAERQIGAALPDHRLSFEALALGLDAAMAPQVTLTGVTLFDAGGGRLAGLGALEVSLSRRALLSGEVAASRVRLDGGRLILRRRGDGALSVAFENGDGTATAAARERPVAAQIAAILSQPALAHLRRIDADNVSLRYEDARSGRAWSADGGQVTLEREGGRITLRGNITVLGAREYASSIEVNYSGDASGTAAEFGVRFEDVPAGELAGQSPALAWLGALDAPISGALRAATDAGGQLGPLSATLQIGAGALRPNEATVPIPFRSARSYFTYDPGRQQIEFTEISVESAWGTARAEGRARLLGMERGWPDALEAQVRIGEIAANPAGLYPEPVVFEGAGADLRLDLDPFSLGIGELRLRDEGEVLRLSGHARGQAEGWSVDVSGRMETIAPGRLLELWPRTLKPKTRTWIDENVRSIDLRDIQFGLRAAPGAAPDVFLGFGFSDLSAVYVRDVPPIEAASGHASIRDNRFTIHAEAGRVTAAQGGRVDISGTDFIIPDVRIKKGPAEAHLRARGTVTAALSLLDSPPFRFLQKAGRPVTLADGRADLKGRLDFILKKKLTPEEVAFAVTGGITDMRSETLMPGRVLTAERLSVEADNDRLVIAGRARVGAVPVDGRWTMPLGPDTGGASRVRGEIELSQRFLDEFGIALPEGSLSGSGRGTVEVALARDTPAEFALTSDLAGVGLRIAPLGWALARDASGRLDVAGTLGAPPRIDTLSLEAGGLRVSGGEVRLEPGGALAEARFASVELGGWLNVPVTLVGRGKGQAPRVEVTGGTVDMRGGTLGGDGGGGGGGPVRLRLDELRISDGIALSDFEAALDTDGGARGRFTARVNGEARIEGEVIPSQAGRSAFRIRSGDAGRLLASAGILEDARDGVLELTLSPVDAPGSYDGALSIRQIRVKRAPALAALLNTISVVGLLEQFAGQGLHFSTVDARFRLTPDRLILREASAVGASAGISMDGYYNLATKRMDMQGVLSPVYMLNAIGGAFTRRGEGLIGFNFTLRGDADDPDVTVNPLSALTPGFLREMFRRPAPGASDDAPTASGQGSDDTQDGLQPSFDP</sequence>
<dbReference type="PANTHER" id="PTHR30441:SF8">
    <property type="entry name" value="DUF748 DOMAIN-CONTAINING PROTEIN"/>
    <property type="match status" value="1"/>
</dbReference>
<dbReference type="PANTHER" id="PTHR30441">
    <property type="entry name" value="DUF748 DOMAIN-CONTAINING PROTEIN"/>
    <property type="match status" value="1"/>
</dbReference>
<keyword evidence="4" id="KW-1185">Reference proteome</keyword>
<dbReference type="RefSeq" id="WP_377070174.1">
    <property type="nucleotide sequence ID" value="NZ_JBHMEC010000017.1"/>
</dbReference>
<evidence type="ECO:0000313" key="3">
    <source>
        <dbReference type="EMBL" id="MFB9150640.1"/>
    </source>
</evidence>
<evidence type="ECO:0000256" key="1">
    <source>
        <dbReference type="SAM" id="MobiDB-lite"/>
    </source>
</evidence>
<evidence type="ECO:0000256" key="2">
    <source>
        <dbReference type="SAM" id="Phobius"/>
    </source>
</evidence>
<feature type="region of interest" description="Disordered" evidence="1">
    <location>
        <begin position="840"/>
        <end position="859"/>
    </location>
</feature>
<feature type="compositionally biased region" description="Gly residues" evidence="1">
    <location>
        <begin position="848"/>
        <end position="859"/>
    </location>
</feature>
<name>A0ABV5I1T5_9RHOB</name>
<keyword evidence="2" id="KW-0472">Membrane</keyword>
<dbReference type="EMBL" id="JBHMEC010000017">
    <property type="protein sequence ID" value="MFB9150640.1"/>
    <property type="molecule type" value="Genomic_DNA"/>
</dbReference>
<feature type="region of interest" description="Disordered" evidence="1">
    <location>
        <begin position="1095"/>
        <end position="1128"/>
    </location>
</feature>
<proteinExistence type="predicted"/>
<keyword evidence="2" id="KW-0812">Transmembrane</keyword>
<organism evidence="3 4">
    <name type="scientific">Roseovarius ramblicola</name>
    <dbReference type="NCBI Taxonomy" id="2022336"/>
    <lineage>
        <taxon>Bacteria</taxon>
        <taxon>Pseudomonadati</taxon>
        <taxon>Pseudomonadota</taxon>
        <taxon>Alphaproteobacteria</taxon>
        <taxon>Rhodobacterales</taxon>
        <taxon>Roseobacteraceae</taxon>
        <taxon>Roseovarius</taxon>
    </lineage>
</organism>
<gene>
    <name evidence="3" type="ORF">ACFFU4_12870</name>
</gene>
<dbReference type="Proteomes" id="UP001589670">
    <property type="component" value="Unassembled WGS sequence"/>
</dbReference>
<evidence type="ECO:0000313" key="4">
    <source>
        <dbReference type="Proteomes" id="UP001589670"/>
    </source>
</evidence>